<dbReference type="GeneID" id="54279266"/>
<keyword evidence="3" id="KW-1185">Reference proteome</keyword>
<dbReference type="EMBL" id="ML978069">
    <property type="protein sequence ID" value="KAF2016576.1"/>
    <property type="molecule type" value="Genomic_DNA"/>
</dbReference>
<organism evidence="2 3">
    <name type="scientific">Aaosphaeria arxii CBS 175.79</name>
    <dbReference type="NCBI Taxonomy" id="1450172"/>
    <lineage>
        <taxon>Eukaryota</taxon>
        <taxon>Fungi</taxon>
        <taxon>Dikarya</taxon>
        <taxon>Ascomycota</taxon>
        <taxon>Pezizomycotina</taxon>
        <taxon>Dothideomycetes</taxon>
        <taxon>Pleosporomycetidae</taxon>
        <taxon>Pleosporales</taxon>
        <taxon>Pleosporales incertae sedis</taxon>
        <taxon>Aaosphaeria</taxon>
    </lineage>
</organism>
<gene>
    <name evidence="2" type="ORF">BU24DRAFT_205554</name>
</gene>
<dbReference type="AlphaFoldDB" id="A0A6A5XUH3"/>
<evidence type="ECO:0000313" key="3">
    <source>
        <dbReference type="Proteomes" id="UP000799778"/>
    </source>
</evidence>
<dbReference type="Proteomes" id="UP000799778">
    <property type="component" value="Unassembled WGS sequence"/>
</dbReference>
<sequence length="193" mass="21496">MRPKRNGGRRQDGQSCRRRRAINTRTHTPSLTPGREYLTTAGPVTNHSSFPHTRPGTHLMAECLSPYLGQLCLPSIVRNLPVFSVCSGSLGSGSRRGRGMLAAVYYRRAFNISKQSPPISRWEKDAPSLPLQFTPTSTLRLHRNEKPRQWKKTPTHSTPLCEVTPIATGHYATRPLQSASGNPNSEAAMRKRL</sequence>
<proteinExistence type="predicted"/>
<feature type="compositionally biased region" description="Polar residues" evidence="1">
    <location>
        <begin position="175"/>
        <end position="185"/>
    </location>
</feature>
<evidence type="ECO:0000313" key="2">
    <source>
        <dbReference type="EMBL" id="KAF2016576.1"/>
    </source>
</evidence>
<name>A0A6A5XUH3_9PLEO</name>
<reference evidence="2" key="1">
    <citation type="journal article" date="2020" name="Stud. Mycol.">
        <title>101 Dothideomycetes genomes: a test case for predicting lifestyles and emergence of pathogens.</title>
        <authorList>
            <person name="Haridas S."/>
            <person name="Albert R."/>
            <person name="Binder M."/>
            <person name="Bloem J."/>
            <person name="Labutti K."/>
            <person name="Salamov A."/>
            <person name="Andreopoulos B."/>
            <person name="Baker S."/>
            <person name="Barry K."/>
            <person name="Bills G."/>
            <person name="Bluhm B."/>
            <person name="Cannon C."/>
            <person name="Castanera R."/>
            <person name="Culley D."/>
            <person name="Daum C."/>
            <person name="Ezra D."/>
            <person name="Gonzalez J."/>
            <person name="Henrissat B."/>
            <person name="Kuo A."/>
            <person name="Liang C."/>
            <person name="Lipzen A."/>
            <person name="Lutzoni F."/>
            <person name="Magnuson J."/>
            <person name="Mondo S."/>
            <person name="Nolan M."/>
            <person name="Ohm R."/>
            <person name="Pangilinan J."/>
            <person name="Park H.-J."/>
            <person name="Ramirez L."/>
            <person name="Alfaro M."/>
            <person name="Sun H."/>
            <person name="Tritt A."/>
            <person name="Yoshinaga Y."/>
            <person name="Zwiers L.-H."/>
            <person name="Turgeon B."/>
            <person name="Goodwin S."/>
            <person name="Spatafora J."/>
            <person name="Crous P."/>
            <person name="Grigoriev I."/>
        </authorList>
    </citation>
    <scope>NUCLEOTIDE SEQUENCE</scope>
    <source>
        <strain evidence="2">CBS 175.79</strain>
    </source>
</reference>
<dbReference type="RefSeq" id="XP_033384915.1">
    <property type="nucleotide sequence ID" value="XM_033521869.1"/>
</dbReference>
<accession>A0A6A5XUH3</accession>
<feature type="region of interest" description="Disordered" evidence="1">
    <location>
        <begin position="1"/>
        <end position="36"/>
    </location>
</feature>
<protein>
    <submittedName>
        <fullName evidence="2">Uncharacterized protein</fullName>
    </submittedName>
</protein>
<feature type="region of interest" description="Disordered" evidence="1">
    <location>
        <begin position="172"/>
        <end position="193"/>
    </location>
</feature>
<evidence type="ECO:0000256" key="1">
    <source>
        <dbReference type="SAM" id="MobiDB-lite"/>
    </source>
</evidence>